<evidence type="ECO:0000256" key="1">
    <source>
        <dbReference type="ARBA" id="ARBA00004370"/>
    </source>
</evidence>
<dbReference type="STRING" id="660518.SAMN05216218_10527"/>
<evidence type="ECO:0000313" key="8">
    <source>
        <dbReference type="Proteomes" id="UP000199076"/>
    </source>
</evidence>
<evidence type="ECO:0000256" key="4">
    <source>
        <dbReference type="ARBA" id="ARBA00023136"/>
    </source>
</evidence>
<evidence type="ECO:0000256" key="5">
    <source>
        <dbReference type="SAM" id="MobiDB-lite"/>
    </source>
</evidence>
<sequence>MTERSDEGGRRGPNPPDTDERAGSFLDDFATSVLAVVGIGVLLFAISGVWPPMVAIESGSMQPNIGVGDLVFVMEEERFPSDNAVAGTGVATVYSTNRSEFRKFNRPGDVIVYEPNGDSQATPVIHRAQFYVEAGENWYDEAKAKHLPKDADSCDDLKYCPAKHDAFITRGDNPASNMQYDQVQGVSKPVRPEWVIGTAEFRMPGLGWLRLNFQTSPVGTADAVAAAT</sequence>
<feature type="compositionally biased region" description="Basic and acidic residues" evidence="5">
    <location>
        <begin position="1"/>
        <end position="10"/>
    </location>
</feature>
<gene>
    <name evidence="7" type="ORF">SAMN05216218_10527</name>
</gene>
<dbReference type="EMBL" id="FNBK01000005">
    <property type="protein sequence ID" value="SDF27134.1"/>
    <property type="molecule type" value="Genomic_DNA"/>
</dbReference>
<keyword evidence="3 6" id="KW-1133">Transmembrane helix</keyword>
<dbReference type="InterPro" id="IPR036286">
    <property type="entry name" value="LexA/Signal_pep-like_sf"/>
</dbReference>
<dbReference type="Proteomes" id="UP000199076">
    <property type="component" value="Unassembled WGS sequence"/>
</dbReference>
<dbReference type="InterPro" id="IPR019533">
    <property type="entry name" value="Peptidase_S26"/>
</dbReference>
<dbReference type="GO" id="GO:0016020">
    <property type="term" value="C:membrane"/>
    <property type="evidence" value="ECO:0007669"/>
    <property type="project" value="UniProtKB-SubCell"/>
</dbReference>
<name>A0A1G7JQQ5_9EURY</name>
<protein>
    <submittedName>
        <fullName evidence="7">Signal peptidase, endoplasmic reticulum-type</fullName>
    </submittedName>
</protein>
<dbReference type="RefSeq" id="WP_092690158.1">
    <property type="nucleotide sequence ID" value="NZ_FNBK01000005.1"/>
</dbReference>
<dbReference type="PANTHER" id="PTHR10806:SF6">
    <property type="entry name" value="SIGNAL PEPTIDASE COMPLEX CATALYTIC SUBUNIT SEC11"/>
    <property type="match status" value="1"/>
</dbReference>
<evidence type="ECO:0000256" key="3">
    <source>
        <dbReference type="ARBA" id="ARBA00022989"/>
    </source>
</evidence>
<dbReference type="OrthoDB" id="4822at2157"/>
<accession>A0A1G7JQQ5</accession>
<comment type="subcellular location">
    <subcellularLocation>
        <location evidence="1">Membrane</location>
    </subcellularLocation>
</comment>
<proteinExistence type="predicted"/>
<reference evidence="8" key="1">
    <citation type="submission" date="2016-10" db="EMBL/GenBank/DDBJ databases">
        <authorList>
            <person name="Varghese N."/>
            <person name="Submissions S."/>
        </authorList>
    </citation>
    <scope>NUCLEOTIDE SEQUENCE [LARGE SCALE GENOMIC DNA]</scope>
    <source>
        <strain evidence="8">IBRC-M 10760</strain>
    </source>
</reference>
<dbReference type="PANTHER" id="PTHR10806">
    <property type="entry name" value="SIGNAL PEPTIDASE COMPLEX CATALYTIC SUBUNIT SEC11"/>
    <property type="match status" value="1"/>
</dbReference>
<dbReference type="GO" id="GO:0004252">
    <property type="term" value="F:serine-type endopeptidase activity"/>
    <property type="evidence" value="ECO:0007669"/>
    <property type="project" value="InterPro"/>
</dbReference>
<evidence type="ECO:0000313" key="7">
    <source>
        <dbReference type="EMBL" id="SDF27134.1"/>
    </source>
</evidence>
<organism evidence="7 8">
    <name type="scientific">Halorientalis regularis</name>
    <dbReference type="NCBI Taxonomy" id="660518"/>
    <lineage>
        <taxon>Archaea</taxon>
        <taxon>Methanobacteriati</taxon>
        <taxon>Methanobacteriota</taxon>
        <taxon>Stenosarchaea group</taxon>
        <taxon>Halobacteria</taxon>
        <taxon>Halobacteriales</taxon>
        <taxon>Haloarculaceae</taxon>
        <taxon>Halorientalis</taxon>
    </lineage>
</organism>
<feature type="region of interest" description="Disordered" evidence="5">
    <location>
        <begin position="1"/>
        <end position="23"/>
    </location>
</feature>
<dbReference type="SUPFAM" id="SSF51306">
    <property type="entry name" value="LexA/Signal peptidase"/>
    <property type="match status" value="1"/>
</dbReference>
<keyword evidence="4 6" id="KW-0472">Membrane</keyword>
<keyword evidence="2 6" id="KW-0812">Transmembrane</keyword>
<keyword evidence="8" id="KW-1185">Reference proteome</keyword>
<dbReference type="CDD" id="cd06530">
    <property type="entry name" value="S26_SPase_I"/>
    <property type="match status" value="1"/>
</dbReference>
<feature type="transmembrane region" description="Helical" evidence="6">
    <location>
        <begin position="29"/>
        <end position="50"/>
    </location>
</feature>
<evidence type="ECO:0000256" key="2">
    <source>
        <dbReference type="ARBA" id="ARBA00022692"/>
    </source>
</evidence>
<dbReference type="InterPro" id="IPR001733">
    <property type="entry name" value="Peptidase_S26B"/>
</dbReference>
<dbReference type="AlphaFoldDB" id="A0A1G7JQQ5"/>
<evidence type="ECO:0000256" key="6">
    <source>
        <dbReference type="SAM" id="Phobius"/>
    </source>
</evidence>
<dbReference type="GO" id="GO:0006465">
    <property type="term" value="P:signal peptide processing"/>
    <property type="evidence" value="ECO:0007669"/>
    <property type="project" value="InterPro"/>
</dbReference>